<organism evidence="2">
    <name type="scientific">archaeon enrichment culture clone 1(2010)</name>
    <dbReference type="NCBI Taxonomy" id="795325"/>
    <lineage>
        <taxon>Archaea</taxon>
        <taxon>environmental samples</taxon>
    </lineage>
</organism>
<keyword evidence="2" id="KW-0614">Plasmid</keyword>
<keyword evidence="1" id="KW-0812">Transmembrane</keyword>
<gene>
    <name evidence="2" type="ORF">pHA1_gp14</name>
</gene>
<sequence>MWRKVLMVWVLLTVIVPLLVQAYPLNRVTVNFAGPVDLVMIGVYIPTDGYWYFTDAVSPLYSLSYSAPTGVYVVDWADTQTPLLHWRFIVHSQAQTTIKVVVVYFEGVNHDWGKIGFIQDAFEHAFADYLNGQDFSTRLNTYLSNPPAQVCYTATTPKGNPIGCFPINMAGVKVTNVMVKTYTVAPDKTLDMSEVTGRDKLDPNGWRHAGGVLTGFTPTYSYVVINIYQNGPLNIALDYPYYSPAIGAPEEAVTSMIPWWLLALAGLVTTLLYFIYKNPKVVTV</sequence>
<name>D9CGD8_9ARCH</name>
<dbReference type="AlphaFoldDB" id="D9CGD8"/>
<protein>
    <submittedName>
        <fullName evidence="2">Uncharacterized protein</fullName>
    </submittedName>
</protein>
<evidence type="ECO:0000313" key="2">
    <source>
        <dbReference type="EMBL" id="ADJ54292.1"/>
    </source>
</evidence>
<reference evidence="2" key="1">
    <citation type="journal article" date="2010" name="Environ. Microbiol.">
        <title>Metagenomic analyses of novel viruses and plasmids from a cultured environmental sample of hyperthermophilic neutrophiles.</title>
        <authorList>
            <person name="Garrett R.A."/>
            <person name="Prangishvili D."/>
            <person name="Shah S.A."/>
            <person name="Reuter M."/>
            <person name="Stetter K.O."/>
            <person name="Peng X."/>
        </authorList>
    </citation>
    <scope>NUCLEOTIDE SEQUENCE</scope>
    <source>
        <plasmid evidence="2">hyperthermophilic archaeal plasmid 1</plasmid>
    </source>
</reference>
<evidence type="ECO:0000256" key="1">
    <source>
        <dbReference type="SAM" id="Phobius"/>
    </source>
</evidence>
<proteinExistence type="predicted"/>
<geneLocation type="plasmid" evidence="2">
    <name>hyperthermophilic archaeal plasmid 1</name>
</geneLocation>
<keyword evidence="1" id="KW-0472">Membrane</keyword>
<feature type="transmembrane region" description="Helical" evidence="1">
    <location>
        <begin position="257"/>
        <end position="276"/>
    </location>
</feature>
<accession>D9CGD8</accession>
<dbReference type="EMBL" id="GU722198">
    <property type="protein sequence ID" value="ADJ54292.1"/>
    <property type="molecule type" value="Genomic_DNA"/>
</dbReference>
<keyword evidence="1" id="KW-1133">Transmembrane helix</keyword>